<dbReference type="PANTHER" id="PTHR46323:SF2">
    <property type="entry name" value="BETA-GALACTOSIDASE"/>
    <property type="match status" value="1"/>
</dbReference>
<evidence type="ECO:0000256" key="1">
    <source>
        <dbReference type="ARBA" id="ARBA00001412"/>
    </source>
</evidence>
<dbReference type="InterPro" id="IPR004199">
    <property type="entry name" value="B-gal_small/dom_5"/>
</dbReference>
<dbReference type="RefSeq" id="WP_197526731.1">
    <property type="nucleotide sequence ID" value="NZ_SJPR01000009.1"/>
</dbReference>
<dbReference type="InterPro" id="IPR032312">
    <property type="entry name" value="LacZ_4"/>
</dbReference>
<evidence type="ECO:0000259" key="9">
    <source>
        <dbReference type="SMART" id="SM01038"/>
    </source>
</evidence>
<dbReference type="Gene3D" id="3.20.20.80">
    <property type="entry name" value="Glycosidases"/>
    <property type="match status" value="1"/>
</dbReference>
<keyword evidence="4 7" id="KW-0378">Hydrolase</keyword>
<dbReference type="SMART" id="SM01038">
    <property type="entry name" value="Bgal_small_N"/>
    <property type="match status" value="1"/>
</dbReference>
<dbReference type="InterPro" id="IPR006102">
    <property type="entry name" value="Ig-like_GH2"/>
</dbReference>
<feature type="signal peptide" evidence="8">
    <location>
        <begin position="1"/>
        <end position="23"/>
    </location>
</feature>
<name>A0A5C6A0L3_9BACT</name>
<dbReference type="SUPFAM" id="SSF74650">
    <property type="entry name" value="Galactose mutarotase-like"/>
    <property type="match status" value="1"/>
</dbReference>
<dbReference type="Gene3D" id="2.60.120.260">
    <property type="entry name" value="Galactose-binding domain-like"/>
    <property type="match status" value="1"/>
</dbReference>
<accession>A0A5C6A0L3</accession>
<dbReference type="InterPro" id="IPR011013">
    <property type="entry name" value="Gal_mutarotase_sf_dom"/>
</dbReference>
<dbReference type="GO" id="GO:0004565">
    <property type="term" value="F:beta-galactosidase activity"/>
    <property type="evidence" value="ECO:0007669"/>
    <property type="project" value="UniProtKB-EC"/>
</dbReference>
<dbReference type="InterPro" id="IPR050347">
    <property type="entry name" value="Bact_Beta-galactosidase"/>
</dbReference>
<sequence length="1063" mass="119375" precursor="true">MFKLASLCVGLSFATSVATIAVAGPPDWENPAVVQINRQPVRATYTPYASAETARAGGESERVASLNGRWKFHWAPTPEQRPTGFHQPGFDTENWDEIVVPGNWQTQGYGVPIYTNVRYPFRKAPPRVTLDPPEDFTQYKLRNPVGSYSRNFKLPNDWEGDRVFLLFGGVKSAFYVWVNGQRVGYSQDSMSPAEFDVTEFLKPGENLLAVEVYRWSDGSYLEDQDMWRLSGIFRDVDLVARPTTCLYDFHLTNEIAADHSSATIRAAVGLRNFSNNGAEGLTVAGTLYDPDGRPIAEASTAPAAVTKAAQAELRFDIPKPRLWSAETPELYRVVLTVRDASGDVLEAIPCRWGIRTYEHRGKRFLVNGREVKLKGVNRHEHHPRTGRYIDRATMVRDVELIKRANINFVRTSHYPNDPVWYELCDEYGLYVMDEANQESHGFGMGSRTLGDDPLWELAHIDRGVSMVERDKNHACVAIWSLGNEGGAGRNLIAMRAAMEKADATRPYFYHADPRVSDWVDIDYPTVAELDRHFSKPHDKGVLVREYAHMMGNSGGNLQEHVDALYRYDDYVGAAIWDWVDQGLAKPLEGKLRYGDDPASLELRKGEFWAYGGDFGDQPNDRDFCLNGLVGPDRDPHPHYYEVQKVYQPVRMELSDSAGAIRVSNRYDFTNLSALRWRWELLADGERVDGGDVTPPACGPGESASMPISAFANLPADGCEYAGAVYAVLAQPCSWAPAGFVVAREQFLLRTPQPTKDAQSPLIPVSVEDNRQAAAGALKLTGPQGDSFEFDPRTGALTAWWSGGRNRLARPLEPYFWKPTNRNQANNGFERRLGVWKTAAEERKLIGSRQSRRQVEGEVVEFLFKLPVADSHLRLTYALLPSGQLHVIASYQPDNAGEAPSLPKFGMRLGLAADTDRVVWYGRGPHENYEDRNSSALLGLYETPFEAFPTKYLFPQDNGARTDVRWLELRDSEGGLRIEGRTPLTLRAWPYTEEDLRDATHPHELPQRDFINVNIDARVHGVGGDNSWGKQTMSKYTLPADQPYEVDFVLQLLDSERGEPEPKD</sequence>
<dbReference type="InterPro" id="IPR014718">
    <property type="entry name" value="GH-type_carb-bd"/>
</dbReference>
<dbReference type="PROSITE" id="PS00608">
    <property type="entry name" value="GLYCOSYL_HYDROL_F2_2"/>
    <property type="match status" value="1"/>
</dbReference>
<dbReference type="InterPro" id="IPR006101">
    <property type="entry name" value="Glyco_hydro_2"/>
</dbReference>
<evidence type="ECO:0000256" key="6">
    <source>
        <dbReference type="ARBA" id="ARBA00032230"/>
    </source>
</evidence>
<dbReference type="InterPro" id="IPR023230">
    <property type="entry name" value="Glyco_hydro_2_CS"/>
</dbReference>
<evidence type="ECO:0000256" key="7">
    <source>
        <dbReference type="RuleBase" id="RU361154"/>
    </source>
</evidence>
<dbReference type="GO" id="GO:0005990">
    <property type="term" value="P:lactose catabolic process"/>
    <property type="evidence" value="ECO:0007669"/>
    <property type="project" value="TreeGrafter"/>
</dbReference>
<evidence type="ECO:0000313" key="11">
    <source>
        <dbReference type="Proteomes" id="UP000317421"/>
    </source>
</evidence>
<feature type="domain" description="Beta galactosidase small chain/" evidence="9">
    <location>
        <begin position="780"/>
        <end position="1050"/>
    </location>
</feature>
<dbReference type="Pfam" id="PF02837">
    <property type="entry name" value="Glyco_hydro_2_N"/>
    <property type="match status" value="1"/>
</dbReference>
<protein>
    <recommendedName>
        <fullName evidence="3 7">Beta-galactosidase</fullName>
        <ecNumber evidence="3 7">3.2.1.23</ecNumber>
    </recommendedName>
    <alternativeName>
        <fullName evidence="6 7">Lactase</fullName>
    </alternativeName>
</protein>
<dbReference type="Gene3D" id="2.70.98.10">
    <property type="match status" value="1"/>
</dbReference>
<keyword evidence="5 7" id="KW-0326">Glycosidase</keyword>
<dbReference type="Gene3D" id="2.60.40.10">
    <property type="entry name" value="Immunoglobulins"/>
    <property type="match status" value="2"/>
</dbReference>
<evidence type="ECO:0000256" key="3">
    <source>
        <dbReference type="ARBA" id="ARBA00012756"/>
    </source>
</evidence>
<dbReference type="InterPro" id="IPR008979">
    <property type="entry name" value="Galactose-bd-like_sf"/>
</dbReference>
<dbReference type="Pfam" id="PF16353">
    <property type="entry name" value="LacZ_4"/>
    <property type="match status" value="1"/>
</dbReference>
<dbReference type="InterPro" id="IPR006104">
    <property type="entry name" value="Glyco_hydro_2_N"/>
</dbReference>
<organism evidence="10 11">
    <name type="scientific">Botrimarina colliarenosi</name>
    <dbReference type="NCBI Taxonomy" id="2528001"/>
    <lineage>
        <taxon>Bacteria</taxon>
        <taxon>Pseudomonadati</taxon>
        <taxon>Planctomycetota</taxon>
        <taxon>Planctomycetia</taxon>
        <taxon>Pirellulales</taxon>
        <taxon>Lacipirellulaceae</taxon>
        <taxon>Botrimarina</taxon>
    </lineage>
</organism>
<evidence type="ECO:0000256" key="2">
    <source>
        <dbReference type="ARBA" id="ARBA00007401"/>
    </source>
</evidence>
<evidence type="ECO:0000256" key="4">
    <source>
        <dbReference type="ARBA" id="ARBA00022801"/>
    </source>
</evidence>
<dbReference type="GO" id="GO:0009341">
    <property type="term" value="C:beta-galactosidase complex"/>
    <property type="evidence" value="ECO:0007669"/>
    <property type="project" value="InterPro"/>
</dbReference>
<dbReference type="InterPro" id="IPR017853">
    <property type="entry name" value="GH"/>
</dbReference>
<evidence type="ECO:0000256" key="5">
    <source>
        <dbReference type="ARBA" id="ARBA00023295"/>
    </source>
</evidence>
<dbReference type="SUPFAM" id="SSF49303">
    <property type="entry name" value="beta-Galactosidase/glucuronidase domain"/>
    <property type="match status" value="2"/>
</dbReference>
<dbReference type="InterPro" id="IPR013783">
    <property type="entry name" value="Ig-like_fold"/>
</dbReference>
<dbReference type="InterPro" id="IPR006103">
    <property type="entry name" value="Glyco_hydro_2_cat"/>
</dbReference>
<dbReference type="PROSITE" id="PS00719">
    <property type="entry name" value="GLYCOSYL_HYDROL_F2_1"/>
    <property type="match status" value="1"/>
</dbReference>
<dbReference type="SUPFAM" id="SSF51445">
    <property type="entry name" value="(Trans)glycosidases"/>
    <property type="match status" value="1"/>
</dbReference>
<dbReference type="InterPro" id="IPR036156">
    <property type="entry name" value="Beta-gal/glucu_dom_sf"/>
</dbReference>
<reference evidence="10 11" key="1">
    <citation type="submission" date="2019-02" db="EMBL/GenBank/DDBJ databases">
        <title>Deep-cultivation of Planctomycetes and their phenomic and genomic characterization uncovers novel biology.</title>
        <authorList>
            <person name="Wiegand S."/>
            <person name="Jogler M."/>
            <person name="Boedeker C."/>
            <person name="Pinto D."/>
            <person name="Vollmers J."/>
            <person name="Rivas-Marin E."/>
            <person name="Kohn T."/>
            <person name="Peeters S.H."/>
            <person name="Heuer A."/>
            <person name="Rast P."/>
            <person name="Oberbeckmann S."/>
            <person name="Bunk B."/>
            <person name="Jeske O."/>
            <person name="Meyerdierks A."/>
            <person name="Storesund J.E."/>
            <person name="Kallscheuer N."/>
            <person name="Luecker S."/>
            <person name="Lage O.M."/>
            <person name="Pohl T."/>
            <person name="Merkel B.J."/>
            <person name="Hornburger P."/>
            <person name="Mueller R.-W."/>
            <person name="Bruemmer F."/>
            <person name="Labrenz M."/>
            <person name="Spormann A.M."/>
            <person name="Op Den Camp H."/>
            <person name="Overmann J."/>
            <person name="Amann R."/>
            <person name="Jetten M.S.M."/>
            <person name="Mascher T."/>
            <person name="Medema M.H."/>
            <person name="Devos D.P."/>
            <person name="Kaster A.-K."/>
            <person name="Ovreas L."/>
            <person name="Rohde M."/>
            <person name="Galperin M.Y."/>
            <person name="Jogler C."/>
        </authorList>
    </citation>
    <scope>NUCLEOTIDE SEQUENCE [LARGE SCALE GENOMIC DNA]</scope>
    <source>
        <strain evidence="10 11">Pla108</strain>
    </source>
</reference>
<dbReference type="AlphaFoldDB" id="A0A5C6A0L3"/>
<comment type="catalytic activity">
    <reaction evidence="1 7">
        <text>Hydrolysis of terminal non-reducing beta-D-galactose residues in beta-D-galactosides.</text>
        <dbReference type="EC" id="3.2.1.23"/>
    </reaction>
</comment>
<keyword evidence="11" id="KW-1185">Reference proteome</keyword>
<proteinExistence type="inferred from homology"/>
<comment type="caution">
    <text evidence="10">The sequence shown here is derived from an EMBL/GenBank/DDBJ whole genome shotgun (WGS) entry which is preliminary data.</text>
</comment>
<dbReference type="EC" id="3.2.1.23" evidence="3 7"/>
<dbReference type="Pfam" id="PF02929">
    <property type="entry name" value="Bgal_small_N"/>
    <property type="match status" value="1"/>
</dbReference>
<dbReference type="Proteomes" id="UP000317421">
    <property type="component" value="Unassembled WGS sequence"/>
</dbReference>
<dbReference type="Pfam" id="PF02836">
    <property type="entry name" value="Glyco_hydro_2_C"/>
    <property type="match status" value="1"/>
</dbReference>
<comment type="similarity">
    <text evidence="2 7">Belongs to the glycosyl hydrolase 2 family.</text>
</comment>
<feature type="chain" id="PRO_5022940048" description="Beta-galactosidase" evidence="8">
    <location>
        <begin position="24"/>
        <end position="1063"/>
    </location>
</feature>
<dbReference type="InterPro" id="IPR023232">
    <property type="entry name" value="Glyco_hydro_2_AS"/>
</dbReference>
<dbReference type="SUPFAM" id="SSF49785">
    <property type="entry name" value="Galactose-binding domain-like"/>
    <property type="match status" value="1"/>
</dbReference>
<evidence type="ECO:0000256" key="8">
    <source>
        <dbReference type="SAM" id="SignalP"/>
    </source>
</evidence>
<dbReference type="Pfam" id="PF00703">
    <property type="entry name" value="Glyco_hydro_2"/>
    <property type="match status" value="1"/>
</dbReference>
<dbReference type="PRINTS" id="PR00132">
    <property type="entry name" value="GLHYDRLASE2"/>
</dbReference>
<evidence type="ECO:0000313" key="10">
    <source>
        <dbReference type="EMBL" id="TWT92857.1"/>
    </source>
</evidence>
<keyword evidence="8" id="KW-0732">Signal</keyword>
<dbReference type="GO" id="GO:0030246">
    <property type="term" value="F:carbohydrate binding"/>
    <property type="evidence" value="ECO:0007669"/>
    <property type="project" value="InterPro"/>
</dbReference>
<dbReference type="EMBL" id="SJPR01000009">
    <property type="protein sequence ID" value="TWT92857.1"/>
    <property type="molecule type" value="Genomic_DNA"/>
</dbReference>
<gene>
    <name evidence="10" type="primary">lacZ_6</name>
    <name evidence="10" type="ORF">Pla108_39970</name>
</gene>
<dbReference type="PANTHER" id="PTHR46323">
    <property type="entry name" value="BETA-GALACTOSIDASE"/>
    <property type="match status" value="1"/>
</dbReference>